<dbReference type="GO" id="GO:0003677">
    <property type="term" value="F:DNA binding"/>
    <property type="evidence" value="ECO:0007669"/>
    <property type="project" value="UniProtKB-KW"/>
</dbReference>
<dbReference type="PANTHER" id="PTHR46796:SF13">
    <property type="entry name" value="HTH-TYPE TRANSCRIPTIONAL ACTIVATOR RHAS"/>
    <property type="match status" value="1"/>
</dbReference>
<gene>
    <name evidence="5" type="ORF">SAMN04488518_106204</name>
</gene>
<feature type="domain" description="HTH araC/xylS-type" evidence="4">
    <location>
        <begin position="163"/>
        <end position="235"/>
    </location>
</feature>
<reference evidence="5 6" key="1">
    <citation type="submission" date="2016-10" db="EMBL/GenBank/DDBJ databases">
        <authorList>
            <person name="Varghese N."/>
            <person name="Submissions S."/>
        </authorList>
    </citation>
    <scope>NUCLEOTIDE SEQUENCE [LARGE SCALE GENOMIC DNA]</scope>
    <source>
        <strain evidence="5 6">DSM 16392</strain>
    </source>
</reference>
<comment type="caution">
    <text evidence="5">The sequence shown here is derived from an EMBL/GenBank/DDBJ whole genome shotgun (WGS) entry which is preliminary data.</text>
</comment>
<keyword evidence="1" id="KW-0805">Transcription regulation</keyword>
<protein>
    <submittedName>
        <fullName evidence="5">AraC-type DNA-binding protein</fullName>
    </submittedName>
</protein>
<evidence type="ECO:0000256" key="2">
    <source>
        <dbReference type="ARBA" id="ARBA00023125"/>
    </source>
</evidence>
<dbReference type="InterPro" id="IPR050204">
    <property type="entry name" value="AraC_XylS_family_regulators"/>
</dbReference>
<sequence length="261" mass="29917">MTVPSSELANTKACYLEFNTPNRQTHFIESTFYLHDDGTLSAQSKGNFASPYASLRFEHHADHSDTPFKPKYTPPKLTASLKKHPVIGTIWGMRFKHLPPKTIQHPSYRMQEQIVAALQQHTLARLSIEGVHQTLIEICDLLISSVPDNSLPQYADDRPDKRSERTARRHFKAHMGLSPKPFAGLNRFHEALSDITRTNTSLTDIAYDHEFADQAHFSRDFREKTGHTPAQFRQIWRKTETVRFLQDYESHPALRLGIVAT</sequence>
<keyword evidence="2 5" id="KW-0238">DNA-binding</keyword>
<evidence type="ECO:0000259" key="4">
    <source>
        <dbReference type="PROSITE" id="PS01124"/>
    </source>
</evidence>
<dbReference type="PANTHER" id="PTHR46796">
    <property type="entry name" value="HTH-TYPE TRANSCRIPTIONAL ACTIVATOR RHAS-RELATED"/>
    <property type="match status" value="1"/>
</dbReference>
<proteinExistence type="predicted"/>
<name>A0A1I4AIA3_9HYPH</name>
<dbReference type="Pfam" id="PF12833">
    <property type="entry name" value="HTH_18"/>
    <property type="match status" value="1"/>
</dbReference>
<evidence type="ECO:0000313" key="5">
    <source>
        <dbReference type="EMBL" id="SFK55661.1"/>
    </source>
</evidence>
<keyword evidence="6" id="KW-1185">Reference proteome</keyword>
<dbReference type="Proteomes" id="UP000199598">
    <property type="component" value="Unassembled WGS sequence"/>
</dbReference>
<dbReference type="RefSeq" id="WP_093520051.1">
    <property type="nucleotide sequence ID" value="NZ_FOSK01000006.1"/>
</dbReference>
<dbReference type="InterPro" id="IPR009057">
    <property type="entry name" value="Homeodomain-like_sf"/>
</dbReference>
<dbReference type="SMART" id="SM00342">
    <property type="entry name" value="HTH_ARAC"/>
    <property type="match status" value="1"/>
</dbReference>
<evidence type="ECO:0000256" key="3">
    <source>
        <dbReference type="ARBA" id="ARBA00023163"/>
    </source>
</evidence>
<dbReference type="EMBL" id="FOSK01000006">
    <property type="protein sequence ID" value="SFK55661.1"/>
    <property type="molecule type" value="Genomic_DNA"/>
</dbReference>
<dbReference type="SUPFAM" id="SSF46689">
    <property type="entry name" value="Homeodomain-like"/>
    <property type="match status" value="1"/>
</dbReference>
<dbReference type="InterPro" id="IPR018060">
    <property type="entry name" value="HTH_AraC"/>
</dbReference>
<evidence type="ECO:0000256" key="1">
    <source>
        <dbReference type="ARBA" id="ARBA00023015"/>
    </source>
</evidence>
<dbReference type="PROSITE" id="PS01124">
    <property type="entry name" value="HTH_ARAC_FAMILY_2"/>
    <property type="match status" value="1"/>
</dbReference>
<dbReference type="Gene3D" id="1.10.10.60">
    <property type="entry name" value="Homeodomain-like"/>
    <property type="match status" value="1"/>
</dbReference>
<evidence type="ECO:0000313" key="6">
    <source>
        <dbReference type="Proteomes" id="UP000199598"/>
    </source>
</evidence>
<keyword evidence="3" id="KW-0804">Transcription</keyword>
<organism evidence="5 6">
    <name type="scientific">Pseudovibrio ascidiaceicola</name>
    <dbReference type="NCBI Taxonomy" id="285279"/>
    <lineage>
        <taxon>Bacteria</taxon>
        <taxon>Pseudomonadati</taxon>
        <taxon>Pseudomonadota</taxon>
        <taxon>Alphaproteobacteria</taxon>
        <taxon>Hyphomicrobiales</taxon>
        <taxon>Stappiaceae</taxon>
        <taxon>Pseudovibrio</taxon>
    </lineage>
</organism>
<accession>A0A1I4AIA3</accession>